<dbReference type="RefSeq" id="WP_188885586.1">
    <property type="nucleotide sequence ID" value="NZ_BLYJ01000005.1"/>
</dbReference>
<dbReference type="Pfam" id="PF06970">
    <property type="entry name" value="RepA_N"/>
    <property type="match status" value="1"/>
</dbReference>
<feature type="region of interest" description="Disordered" evidence="1">
    <location>
        <begin position="126"/>
        <end position="206"/>
    </location>
</feature>
<sequence>MSNSITTPNETFGQSESTQAFAKLPKIFFNGKAPQYKHLTAQHILAYALMRDRLQLSISNQMKDEHGIPFICYDLGNVAADVRCGEKKAGQLVNDLDNMGLIRKVRRGLGKPNRIYVHDVLETEPSKRLDRTRSKDGQEPLEEQLKSCRGNSTEPSDGQTRPVKGTVPEQSNGQSNKTEISKTDNSNTDSSNTEISNTDNSNYSVNGNERAFNNGLMTSDAKIYFLARNEESLVDEVCQLMFKIVRATPQTIRVDDREMKGNAVSKQLENISIAQVETAMDRIKGNQYSEEERREHLTAELYHVTQETSNQTVQAGIADSSYQTTSQTSNTDALAGISQETQEQNKKKLERMYAEFGDLWN</sequence>
<comment type="caution">
    <text evidence="3">The sequence shown here is derived from an EMBL/GenBank/DDBJ whole genome shotgun (WGS) entry which is preliminary data.</text>
</comment>
<keyword evidence="4" id="KW-1185">Reference proteome</keyword>
<feature type="compositionally biased region" description="Polar residues" evidence="1">
    <location>
        <begin position="168"/>
        <end position="178"/>
    </location>
</feature>
<feature type="compositionally biased region" description="Low complexity" evidence="1">
    <location>
        <begin position="183"/>
        <end position="202"/>
    </location>
</feature>
<evidence type="ECO:0000259" key="2">
    <source>
        <dbReference type="Pfam" id="PF06970"/>
    </source>
</evidence>
<name>A0ABQ1DXJ2_9FIRM</name>
<evidence type="ECO:0000256" key="1">
    <source>
        <dbReference type="SAM" id="MobiDB-lite"/>
    </source>
</evidence>
<organism evidence="3 4">
    <name type="scientific">Butyricicoccus faecihominis</name>
    <dbReference type="NCBI Taxonomy" id="1712515"/>
    <lineage>
        <taxon>Bacteria</taxon>
        <taxon>Bacillati</taxon>
        <taxon>Bacillota</taxon>
        <taxon>Clostridia</taxon>
        <taxon>Eubacteriales</taxon>
        <taxon>Butyricicoccaceae</taxon>
        <taxon>Butyricicoccus</taxon>
    </lineage>
</organism>
<accession>A0ABQ1DXJ2</accession>
<dbReference type="InterPro" id="IPR010724">
    <property type="entry name" value="RepA_N"/>
</dbReference>
<proteinExistence type="predicted"/>
<protein>
    <recommendedName>
        <fullName evidence="2">Replication initiator A N-terminal domain-containing protein</fullName>
    </recommendedName>
</protein>
<feature type="compositionally biased region" description="Basic and acidic residues" evidence="1">
    <location>
        <begin position="126"/>
        <end position="146"/>
    </location>
</feature>
<feature type="compositionally biased region" description="Polar residues" evidence="1">
    <location>
        <begin position="149"/>
        <end position="159"/>
    </location>
</feature>
<dbReference type="Proteomes" id="UP000620147">
    <property type="component" value="Unassembled WGS sequence"/>
</dbReference>
<evidence type="ECO:0000313" key="4">
    <source>
        <dbReference type="Proteomes" id="UP000620147"/>
    </source>
</evidence>
<dbReference type="EMBL" id="BLYJ01000005">
    <property type="protein sequence ID" value="GFO87446.1"/>
    <property type="molecule type" value="Genomic_DNA"/>
</dbReference>
<evidence type="ECO:0000313" key="3">
    <source>
        <dbReference type="EMBL" id="GFO87446.1"/>
    </source>
</evidence>
<reference evidence="3 4" key="1">
    <citation type="submission" date="2020-06" db="EMBL/GenBank/DDBJ databases">
        <title>Characterization of fructooligosaccharide metabolism and fructooligosaccharide-degrading enzymes in human commensal butyrate producers.</title>
        <authorList>
            <person name="Tanno H."/>
            <person name="Fujii T."/>
            <person name="Hirano K."/>
            <person name="Maeno S."/>
            <person name="Tonozuka T."/>
            <person name="Sakamoto M."/>
            <person name="Ohkuma M."/>
            <person name="Tochio T."/>
            <person name="Endo A."/>
        </authorList>
    </citation>
    <scope>NUCLEOTIDE SEQUENCE [LARGE SCALE GENOMIC DNA]</scope>
    <source>
        <strain evidence="3 4">JCM 31056</strain>
    </source>
</reference>
<gene>
    <name evidence="3" type="ORF">BUFA31_06100</name>
</gene>
<feature type="domain" description="Replication initiator A N-terminal" evidence="2">
    <location>
        <begin position="20"/>
        <end position="96"/>
    </location>
</feature>